<dbReference type="SUPFAM" id="SSF53743">
    <property type="entry name" value="FucI/AraA N-terminal and middle domains"/>
    <property type="match status" value="1"/>
</dbReference>
<sequence>MTYEHDYLAGKVHPRCCPCHETSTLSTLGTLTRRTFLGSAAIGSSILSGLSWASLAGQAPEVPMPPPRQALKVKPVFLYRVYQPRPQTSWRNWGGIHTEEAAAQEVARIQEELKQLQASADFPLELAPLTATKDARQLSGMEDVQSADALLVYANDGDLNAIAALKKDTIFFIRHKSGPLYLYYEIISPRFLRQHTDELQVPGMDNEDVVIDKYDEVLWRLRALCGLKNARNQGIVAIGGAGAWAQPPKVVPELVKKIWGTEIIDFSYEELGKLIRAARADEAAVKLAKQRTDEYLKDSNVTLETDRAFLENAFLLDHVFRKIMAQANCRMITINGCMGTIMPIAETSACMTLSLLNDDGYLAFCESDFVVIPAGMLLCGISGLPPFLNDPTYPHDGIITLAHCTAPRKLNGREREPARILTHFESDYGAAPKVEMRNGQIVTNVLPDFKSQRWVGLRGEIVAHPFLPICRSQIDIRYTCDDKLLADRMPGFHWMTIYGDYLRETGYALKRVGIKFEVLG</sequence>
<dbReference type="RefSeq" id="WP_207651726.1">
    <property type="nucleotide sequence ID" value="NZ_CP018477.1"/>
</dbReference>
<reference evidence="3 4" key="1">
    <citation type="journal article" name="Front. Microbiol.">
        <title>Sugar Metabolism of the First Thermophilic Planctomycete Thermogutta terrifontis: Comparative Genomic and Transcriptomic Approaches.</title>
        <authorList>
            <person name="Elcheninov A.G."/>
            <person name="Menzel P."/>
            <person name="Gudbergsdottir S.R."/>
            <person name="Slesarev A.I."/>
            <person name="Kadnikov V.V."/>
            <person name="Krogh A."/>
            <person name="Bonch-Osmolovskaya E.A."/>
            <person name="Peng X."/>
            <person name="Kublanov I.V."/>
        </authorList>
    </citation>
    <scope>NUCLEOTIDE SEQUENCE [LARGE SCALE GENOMIC DNA]</scope>
    <source>
        <strain evidence="3 4">R1</strain>
    </source>
</reference>
<dbReference type="PANTHER" id="PTHR36120:SF1">
    <property type="entry name" value="L-FUCOSE ISOMERASE C-TERMINAL DOMAIN-CONTAINING PROTEIN"/>
    <property type="match status" value="1"/>
</dbReference>
<dbReference type="AlphaFoldDB" id="A0A286RKC8"/>
<keyword evidence="2" id="KW-0119">Carbohydrate metabolism</keyword>
<evidence type="ECO:0000256" key="2">
    <source>
        <dbReference type="ARBA" id="ARBA00023277"/>
    </source>
</evidence>
<keyword evidence="1" id="KW-0413">Isomerase</keyword>
<organism evidence="3 4">
    <name type="scientific">Thermogutta terrifontis</name>
    <dbReference type="NCBI Taxonomy" id="1331910"/>
    <lineage>
        <taxon>Bacteria</taxon>
        <taxon>Pseudomonadati</taxon>
        <taxon>Planctomycetota</taxon>
        <taxon>Planctomycetia</taxon>
        <taxon>Pirellulales</taxon>
        <taxon>Thermoguttaceae</taxon>
        <taxon>Thermogutta</taxon>
    </lineage>
</organism>
<accession>A0A286RKC8</accession>
<proteinExistence type="predicted"/>
<keyword evidence="4" id="KW-1185">Reference proteome</keyword>
<dbReference type="GO" id="GO:0016861">
    <property type="term" value="F:intramolecular oxidoreductase activity, interconverting aldoses and ketoses"/>
    <property type="evidence" value="ECO:0007669"/>
    <property type="project" value="InterPro"/>
</dbReference>
<evidence type="ECO:0000313" key="4">
    <source>
        <dbReference type="Proteomes" id="UP000215086"/>
    </source>
</evidence>
<dbReference type="GO" id="GO:0005996">
    <property type="term" value="P:monosaccharide metabolic process"/>
    <property type="evidence" value="ECO:0007669"/>
    <property type="project" value="InterPro"/>
</dbReference>
<evidence type="ECO:0000256" key="1">
    <source>
        <dbReference type="ARBA" id="ARBA00023235"/>
    </source>
</evidence>
<evidence type="ECO:0008006" key="5">
    <source>
        <dbReference type="Google" id="ProtNLM"/>
    </source>
</evidence>
<dbReference type="InterPro" id="IPR009015">
    <property type="entry name" value="Fucose_isomerase_N/cen_sf"/>
</dbReference>
<gene>
    <name evidence="3" type="ORF">THTE_3816</name>
</gene>
<name>A0A286RKC8_9BACT</name>
<dbReference type="GO" id="GO:0005737">
    <property type="term" value="C:cytoplasm"/>
    <property type="evidence" value="ECO:0007669"/>
    <property type="project" value="InterPro"/>
</dbReference>
<dbReference type="KEGG" id="ttf:THTE_3816"/>
<dbReference type="PANTHER" id="PTHR36120">
    <property type="entry name" value="FUCOSE ISOMERASE"/>
    <property type="match status" value="1"/>
</dbReference>
<protein>
    <recommendedName>
        <fullName evidence="5">Sugar isomerase</fullName>
    </recommendedName>
</protein>
<dbReference type="EMBL" id="CP018477">
    <property type="protein sequence ID" value="ASV76417.1"/>
    <property type="molecule type" value="Genomic_DNA"/>
</dbReference>
<dbReference type="Proteomes" id="UP000215086">
    <property type="component" value="Chromosome"/>
</dbReference>
<evidence type="ECO:0000313" key="3">
    <source>
        <dbReference type="EMBL" id="ASV76417.1"/>
    </source>
</evidence>